<dbReference type="Proteomes" id="UP000000305">
    <property type="component" value="Unassembled WGS sequence"/>
</dbReference>
<dbReference type="KEGG" id="dpx:DAPPUDRAFT_325479"/>
<gene>
    <name evidence="1" type="ORF">DAPPUDRAFT_325479</name>
</gene>
<protein>
    <submittedName>
        <fullName evidence="1">Uncharacterized protein</fullName>
    </submittedName>
</protein>
<keyword evidence="2" id="KW-1185">Reference proteome</keyword>
<dbReference type="HOGENOM" id="CLU_2869865_0_0_1"/>
<proteinExistence type="predicted"/>
<dbReference type="InParanoid" id="E9H4U8"/>
<dbReference type="EMBL" id="GL732592">
    <property type="protein sequence ID" value="EFX73291.1"/>
    <property type="molecule type" value="Genomic_DNA"/>
</dbReference>
<accession>E9H4U8</accession>
<organism evidence="1 2">
    <name type="scientific">Daphnia pulex</name>
    <name type="common">Water flea</name>
    <dbReference type="NCBI Taxonomy" id="6669"/>
    <lineage>
        <taxon>Eukaryota</taxon>
        <taxon>Metazoa</taxon>
        <taxon>Ecdysozoa</taxon>
        <taxon>Arthropoda</taxon>
        <taxon>Crustacea</taxon>
        <taxon>Branchiopoda</taxon>
        <taxon>Diplostraca</taxon>
        <taxon>Cladocera</taxon>
        <taxon>Anomopoda</taxon>
        <taxon>Daphniidae</taxon>
        <taxon>Daphnia</taxon>
    </lineage>
</organism>
<evidence type="ECO:0000313" key="1">
    <source>
        <dbReference type="EMBL" id="EFX73291.1"/>
    </source>
</evidence>
<evidence type="ECO:0000313" key="2">
    <source>
        <dbReference type="Proteomes" id="UP000000305"/>
    </source>
</evidence>
<dbReference type="AlphaFoldDB" id="E9H4U8"/>
<name>E9H4U8_DAPPU</name>
<sequence length="64" mass="7042">MNILDTLSEKLSGVNMSASVQLSLVSELIDVKRSTEYEFVTQSKSTRGQSSVQVKCLVASQFQD</sequence>
<reference evidence="1 2" key="1">
    <citation type="journal article" date="2011" name="Science">
        <title>The ecoresponsive genome of Daphnia pulex.</title>
        <authorList>
            <person name="Colbourne J.K."/>
            <person name="Pfrender M.E."/>
            <person name="Gilbert D."/>
            <person name="Thomas W.K."/>
            <person name="Tucker A."/>
            <person name="Oakley T.H."/>
            <person name="Tokishita S."/>
            <person name="Aerts A."/>
            <person name="Arnold G.J."/>
            <person name="Basu M.K."/>
            <person name="Bauer D.J."/>
            <person name="Caceres C.E."/>
            <person name="Carmel L."/>
            <person name="Casola C."/>
            <person name="Choi J.H."/>
            <person name="Detter J.C."/>
            <person name="Dong Q."/>
            <person name="Dusheyko S."/>
            <person name="Eads B.D."/>
            <person name="Frohlich T."/>
            <person name="Geiler-Samerotte K.A."/>
            <person name="Gerlach D."/>
            <person name="Hatcher P."/>
            <person name="Jogdeo S."/>
            <person name="Krijgsveld J."/>
            <person name="Kriventseva E.V."/>
            <person name="Kultz D."/>
            <person name="Laforsch C."/>
            <person name="Lindquist E."/>
            <person name="Lopez J."/>
            <person name="Manak J.R."/>
            <person name="Muller J."/>
            <person name="Pangilinan J."/>
            <person name="Patwardhan R.P."/>
            <person name="Pitluck S."/>
            <person name="Pritham E.J."/>
            <person name="Rechtsteiner A."/>
            <person name="Rho M."/>
            <person name="Rogozin I.B."/>
            <person name="Sakarya O."/>
            <person name="Salamov A."/>
            <person name="Schaack S."/>
            <person name="Shapiro H."/>
            <person name="Shiga Y."/>
            <person name="Skalitzky C."/>
            <person name="Smith Z."/>
            <person name="Souvorov A."/>
            <person name="Sung W."/>
            <person name="Tang Z."/>
            <person name="Tsuchiya D."/>
            <person name="Tu H."/>
            <person name="Vos H."/>
            <person name="Wang M."/>
            <person name="Wolf Y.I."/>
            <person name="Yamagata H."/>
            <person name="Yamada T."/>
            <person name="Ye Y."/>
            <person name="Shaw J.R."/>
            <person name="Andrews J."/>
            <person name="Crease T.J."/>
            <person name="Tang H."/>
            <person name="Lucas S.M."/>
            <person name="Robertson H.M."/>
            <person name="Bork P."/>
            <person name="Koonin E.V."/>
            <person name="Zdobnov E.M."/>
            <person name="Grigoriev I.V."/>
            <person name="Lynch M."/>
            <person name="Boore J.L."/>
        </authorList>
    </citation>
    <scope>NUCLEOTIDE SEQUENCE [LARGE SCALE GENOMIC DNA]</scope>
</reference>